<evidence type="ECO:0000256" key="1">
    <source>
        <dbReference type="SAM" id="MobiDB-lite"/>
    </source>
</evidence>
<name>A0A1X7UNQ3_AMPQE</name>
<sequence>MSREGPVLLATPTPLIPFPTGRSTPSPLRVTSKERRGHSAHTTRSQTPGLSHNLASTSSTSDATATKREPVDLPKRKRAQSAVEARQVVSLSLAETPYGSKVWGETSYSADYKRKKPVPLPKVRPSSATRMHNPHPSKMFLQWRIPTRIHKHDRAVAPTEEMLRDIHEDFYKDYSSNIRPGDDKCEVPITNVAKIPFPGNKKNFGLELSGKSMKLTTRDSRSSTSSLARDSNQHLEKLLKPPSYAAVKHWIKQANPREKEVFDKMLSATRTEDYETKKALSQVFNPSSTPFIQEWLTTIDTEDRTVAVNVLQNLARISTSYEKPSGSQRSHAKICKARTWPKQKRSAPSIHSSPLELGVQGIAVMRPYSADKCSQCSSSGTGSSYRHVLKCECKVWKPEAPEVVLWNHRIKPPQKSKPLMGGGSVFSKPHQPRGQHFALHPEWPTA</sequence>
<evidence type="ECO:0000313" key="3">
    <source>
        <dbReference type="Proteomes" id="UP000007879"/>
    </source>
</evidence>
<gene>
    <name evidence="2" type="primary">105313032</name>
</gene>
<feature type="region of interest" description="Disordered" evidence="1">
    <location>
        <begin position="215"/>
        <end position="235"/>
    </location>
</feature>
<feature type="compositionally biased region" description="Polar residues" evidence="1">
    <location>
        <begin position="42"/>
        <end position="54"/>
    </location>
</feature>
<feature type="region of interest" description="Disordered" evidence="1">
    <location>
        <begin position="414"/>
        <end position="446"/>
    </location>
</feature>
<reference evidence="2" key="2">
    <citation type="submission" date="2017-05" db="UniProtKB">
        <authorList>
            <consortium name="EnsemblMetazoa"/>
        </authorList>
    </citation>
    <scope>IDENTIFICATION</scope>
</reference>
<dbReference type="EnsemblMetazoa" id="Aqu2.1.29398_001">
    <property type="protein sequence ID" value="Aqu2.1.29398_001"/>
    <property type="gene ID" value="Aqu2.1.29398"/>
</dbReference>
<feature type="compositionally biased region" description="Low complexity" evidence="1">
    <location>
        <begin position="55"/>
        <end position="64"/>
    </location>
</feature>
<feature type="region of interest" description="Disordered" evidence="1">
    <location>
        <begin position="1"/>
        <end position="83"/>
    </location>
</feature>
<proteinExistence type="predicted"/>
<dbReference type="Proteomes" id="UP000007879">
    <property type="component" value="Unassembled WGS sequence"/>
</dbReference>
<dbReference type="KEGG" id="aqu:105313032"/>
<evidence type="ECO:0000313" key="2">
    <source>
        <dbReference type="EnsemblMetazoa" id="Aqu2.1.29398_001"/>
    </source>
</evidence>
<dbReference type="InParanoid" id="A0A1X7UNQ3"/>
<organism evidence="2">
    <name type="scientific">Amphimedon queenslandica</name>
    <name type="common">Sponge</name>
    <dbReference type="NCBI Taxonomy" id="400682"/>
    <lineage>
        <taxon>Eukaryota</taxon>
        <taxon>Metazoa</taxon>
        <taxon>Porifera</taxon>
        <taxon>Demospongiae</taxon>
        <taxon>Heteroscleromorpha</taxon>
        <taxon>Haplosclerida</taxon>
        <taxon>Niphatidae</taxon>
        <taxon>Amphimedon</taxon>
    </lineage>
</organism>
<dbReference type="AlphaFoldDB" id="A0A1X7UNQ3"/>
<dbReference type="OrthoDB" id="5958581at2759"/>
<keyword evidence="3" id="KW-1185">Reference proteome</keyword>
<feature type="compositionally biased region" description="Basic and acidic residues" evidence="1">
    <location>
        <begin position="65"/>
        <end position="74"/>
    </location>
</feature>
<accession>A0A1X7UNQ3</accession>
<dbReference type="EnsemblMetazoa" id="XM_011406138.2">
    <property type="protein sequence ID" value="XP_011404440.1"/>
    <property type="gene ID" value="LOC105313032"/>
</dbReference>
<protein>
    <submittedName>
        <fullName evidence="2">Uncharacterized protein</fullName>
    </submittedName>
</protein>
<reference evidence="3" key="1">
    <citation type="journal article" date="2010" name="Nature">
        <title>The Amphimedon queenslandica genome and the evolution of animal complexity.</title>
        <authorList>
            <person name="Srivastava M."/>
            <person name="Simakov O."/>
            <person name="Chapman J."/>
            <person name="Fahey B."/>
            <person name="Gauthier M.E."/>
            <person name="Mitros T."/>
            <person name="Richards G.S."/>
            <person name="Conaco C."/>
            <person name="Dacre M."/>
            <person name="Hellsten U."/>
            <person name="Larroux C."/>
            <person name="Putnam N.H."/>
            <person name="Stanke M."/>
            <person name="Adamska M."/>
            <person name="Darling A."/>
            <person name="Degnan S.M."/>
            <person name="Oakley T.H."/>
            <person name="Plachetzki D.C."/>
            <person name="Zhai Y."/>
            <person name="Adamski M."/>
            <person name="Calcino A."/>
            <person name="Cummins S.F."/>
            <person name="Goodstein D.M."/>
            <person name="Harris C."/>
            <person name="Jackson D.J."/>
            <person name="Leys S.P."/>
            <person name="Shu S."/>
            <person name="Woodcroft B.J."/>
            <person name="Vervoort M."/>
            <person name="Kosik K.S."/>
            <person name="Manning G."/>
            <person name="Degnan B.M."/>
            <person name="Rokhsar D.S."/>
        </authorList>
    </citation>
    <scope>NUCLEOTIDE SEQUENCE [LARGE SCALE GENOMIC DNA]</scope>
</reference>